<dbReference type="RefSeq" id="WP_058275937.1">
    <property type="nucleotide sequence ID" value="NZ_CYPU01000007.1"/>
</dbReference>
<dbReference type="SMART" id="SM00271">
    <property type="entry name" value="DnaJ"/>
    <property type="match status" value="1"/>
</dbReference>
<dbReference type="InterPro" id="IPR036869">
    <property type="entry name" value="J_dom_sf"/>
</dbReference>
<reference evidence="2 3" key="1">
    <citation type="submission" date="2015-09" db="EMBL/GenBank/DDBJ databases">
        <authorList>
            <consortium name="Swine Surveillance"/>
        </authorList>
    </citation>
    <scope>NUCLEOTIDE SEQUENCE [LARGE SCALE GENOMIC DNA]</scope>
    <source>
        <strain evidence="2 3">CECT 4292</strain>
    </source>
</reference>
<gene>
    <name evidence="2" type="ORF">RUA4292_00223</name>
</gene>
<evidence type="ECO:0000259" key="1">
    <source>
        <dbReference type="PROSITE" id="PS50076"/>
    </source>
</evidence>
<dbReference type="PROSITE" id="PS50076">
    <property type="entry name" value="DNAJ_2"/>
    <property type="match status" value="1"/>
</dbReference>
<dbReference type="GeneID" id="55491550"/>
<evidence type="ECO:0000313" key="3">
    <source>
        <dbReference type="Proteomes" id="UP000050783"/>
    </source>
</evidence>
<dbReference type="Proteomes" id="UP000050783">
    <property type="component" value="Unassembled WGS sequence"/>
</dbReference>
<dbReference type="SUPFAM" id="SSF46565">
    <property type="entry name" value="Chaperone J-domain"/>
    <property type="match status" value="1"/>
</dbReference>
<dbReference type="Pfam" id="PF00226">
    <property type="entry name" value="DnaJ"/>
    <property type="match status" value="1"/>
</dbReference>
<dbReference type="Gene3D" id="1.10.287.110">
    <property type="entry name" value="DnaJ domain"/>
    <property type="match status" value="1"/>
</dbReference>
<proteinExistence type="predicted"/>
<accession>A0A0P1EBB1</accession>
<protein>
    <submittedName>
        <fullName evidence="2">DnaJ domain protein</fullName>
    </submittedName>
</protein>
<feature type="domain" description="J" evidence="1">
    <location>
        <begin position="12"/>
        <end position="66"/>
    </location>
</feature>
<dbReference type="CDD" id="cd06257">
    <property type="entry name" value="DnaJ"/>
    <property type="match status" value="1"/>
</dbReference>
<evidence type="ECO:0000313" key="2">
    <source>
        <dbReference type="EMBL" id="CUH46059.1"/>
    </source>
</evidence>
<sequence length="216" mass="23634">METVEKIKARTEALHALGLGQKASSDDIRSAWRNIAFNGHPDQSEGDSSGFTRAKDAYDFLRKEGLAGKGVGSSKPRRPKLRRRILTLETAAINACRALLNKALPDRSDEVETPESELMCKSDHVPDAVGLFGRHVTFFVSTPVYEGANRVALPTSVLASSRQTETEVLNFQSNDSGGGEVVVPEAITARTFPGAKSVRIRFDADQQMRDEFSFAH</sequence>
<dbReference type="AlphaFoldDB" id="A0A0P1EBB1"/>
<dbReference type="STRING" id="81569.RUM4293_04616"/>
<name>A0A0P1EBB1_9RHOB</name>
<dbReference type="InterPro" id="IPR001623">
    <property type="entry name" value="DnaJ_domain"/>
</dbReference>
<organism evidence="2 3">
    <name type="scientific">Ruegeria atlantica</name>
    <dbReference type="NCBI Taxonomy" id="81569"/>
    <lineage>
        <taxon>Bacteria</taxon>
        <taxon>Pseudomonadati</taxon>
        <taxon>Pseudomonadota</taxon>
        <taxon>Alphaproteobacteria</taxon>
        <taxon>Rhodobacterales</taxon>
        <taxon>Roseobacteraceae</taxon>
        <taxon>Ruegeria</taxon>
    </lineage>
</organism>
<dbReference type="EMBL" id="CYPU01000007">
    <property type="protein sequence ID" value="CUH46059.1"/>
    <property type="molecule type" value="Genomic_DNA"/>
</dbReference>
<dbReference type="OrthoDB" id="7705076at2"/>